<dbReference type="SUPFAM" id="SSF56235">
    <property type="entry name" value="N-terminal nucleophile aminohydrolases (Ntn hydrolases)"/>
    <property type="match status" value="1"/>
</dbReference>
<dbReference type="Pfam" id="PF00156">
    <property type="entry name" value="Pribosyltran"/>
    <property type="match status" value="1"/>
</dbReference>
<evidence type="ECO:0000256" key="7">
    <source>
        <dbReference type="ARBA" id="ARBA00022962"/>
    </source>
</evidence>
<evidence type="ECO:0000256" key="5">
    <source>
        <dbReference type="ARBA" id="ARBA00022679"/>
    </source>
</evidence>
<dbReference type="InterPro" id="IPR017932">
    <property type="entry name" value="GATase_2_dom"/>
</dbReference>
<dbReference type="Gene3D" id="3.40.50.2020">
    <property type="match status" value="1"/>
</dbReference>
<dbReference type="SUPFAM" id="SSF53271">
    <property type="entry name" value="PRTase-like"/>
    <property type="match status" value="1"/>
</dbReference>
<dbReference type="Gene3D" id="3.60.20.10">
    <property type="entry name" value="Glutamine Phosphoribosylpyrophosphate, subunit 1, domain 1"/>
    <property type="match status" value="1"/>
</dbReference>
<keyword evidence="6" id="KW-0658">Purine biosynthesis</keyword>
<evidence type="ECO:0000256" key="3">
    <source>
        <dbReference type="ARBA" id="ARBA00011941"/>
    </source>
</evidence>
<dbReference type="NCBIfam" id="TIGR01134">
    <property type="entry name" value="purF"/>
    <property type="match status" value="1"/>
</dbReference>
<dbReference type="UniPathway" id="UPA00074">
    <property type="reaction ID" value="UER00124"/>
</dbReference>
<gene>
    <name evidence="10" type="ORF">Rsub_09153</name>
</gene>
<evidence type="ECO:0000313" key="10">
    <source>
        <dbReference type="EMBL" id="GBF96570.1"/>
    </source>
</evidence>
<evidence type="ECO:0000313" key="11">
    <source>
        <dbReference type="Proteomes" id="UP000247498"/>
    </source>
</evidence>
<proteinExistence type="inferred from homology"/>
<evidence type="ECO:0000256" key="2">
    <source>
        <dbReference type="ARBA" id="ARBA00010138"/>
    </source>
</evidence>
<dbReference type="InterPro" id="IPR000836">
    <property type="entry name" value="PRTase_dom"/>
</dbReference>
<keyword evidence="4 10" id="KW-0328">Glycosyltransferase</keyword>
<evidence type="ECO:0000256" key="6">
    <source>
        <dbReference type="ARBA" id="ARBA00022755"/>
    </source>
</evidence>
<dbReference type="HAMAP" id="MF_01931">
    <property type="entry name" value="PurF"/>
    <property type="match status" value="1"/>
</dbReference>
<dbReference type="FunCoup" id="A0A2V0PFA6">
    <property type="interactions" value="1415"/>
</dbReference>
<name>A0A2V0PFA6_9CHLO</name>
<dbReference type="CDD" id="cd00715">
    <property type="entry name" value="GPATase_N"/>
    <property type="match status" value="1"/>
</dbReference>
<evidence type="ECO:0000256" key="1">
    <source>
        <dbReference type="ARBA" id="ARBA00005209"/>
    </source>
</evidence>
<dbReference type="EMBL" id="BDRX01000082">
    <property type="protein sequence ID" value="GBF96570.1"/>
    <property type="molecule type" value="Genomic_DNA"/>
</dbReference>
<dbReference type="GO" id="GO:0006189">
    <property type="term" value="P:'de novo' IMP biosynthetic process"/>
    <property type="evidence" value="ECO:0007669"/>
    <property type="project" value="UniProtKB-UniPathway"/>
</dbReference>
<keyword evidence="5 10" id="KW-0808">Transferase</keyword>
<organism evidence="10 11">
    <name type="scientific">Raphidocelis subcapitata</name>
    <dbReference type="NCBI Taxonomy" id="307507"/>
    <lineage>
        <taxon>Eukaryota</taxon>
        <taxon>Viridiplantae</taxon>
        <taxon>Chlorophyta</taxon>
        <taxon>core chlorophytes</taxon>
        <taxon>Chlorophyceae</taxon>
        <taxon>CS clade</taxon>
        <taxon>Sphaeropleales</taxon>
        <taxon>Selenastraceae</taxon>
        <taxon>Raphidocelis</taxon>
    </lineage>
</organism>
<keyword evidence="11" id="KW-1185">Reference proteome</keyword>
<dbReference type="InterPro" id="IPR005854">
    <property type="entry name" value="PurF"/>
</dbReference>
<protein>
    <recommendedName>
        <fullName evidence="3">amidophosphoribosyltransferase</fullName>
        <ecNumber evidence="3">2.4.2.14</ecNumber>
    </recommendedName>
</protein>
<dbReference type="EC" id="2.4.2.14" evidence="3"/>
<dbReference type="InterPro" id="IPR035584">
    <property type="entry name" value="PurF_N"/>
</dbReference>
<feature type="domain" description="Glutamine amidotransferase type-2" evidence="9">
    <location>
        <begin position="85"/>
        <end position="332"/>
    </location>
</feature>
<reference evidence="10 11" key="1">
    <citation type="journal article" date="2018" name="Sci. Rep.">
        <title>Raphidocelis subcapitata (=Pseudokirchneriella subcapitata) provides an insight into genome evolution and environmental adaptations in the Sphaeropleales.</title>
        <authorList>
            <person name="Suzuki S."/>
            <person name="Yamaguchi H."/>
            <person name="Nakajima N."/>
            <person name="Kawachi M."/>
        </authorList>
    </citation>
    <scope>NUCLEOTIDE SEQUENCE [LARGE SCALE GENOMIC DNA]</scope>
    <source>
        <strain evidence="10 11">NIES-35</strain>
    </source>
</reference>
<comment type="catalytic activity">
    <reaction evidence="8">
        <text>5-phospho-beta-D-ribosylamine + L-glutamate + diphosphate = 5-phospho-alpha-D-ribose 1-diphosphate + L-glutamine + H2O</text>
        <dbReference type="Rhea" id="RHEA:14905"/>
        <dbReference type="ChEBI" id="CHEBI:15377"/>
        <dbReference type="ChEBI" id="CHEBI:29985"/>
        <dbReference type="ChEBI" id="CHEBI:33019"/>
        <dbReference type="ChEBI" id="CHEBI:58017"/>
        <dbReference type="ChEBI" id="CHEBI:58359"/>
        <dbReference type="ChEBI" id="CHEBI:58681"/>
        <dbReference type="EC" id="2.4.2.14"/>
    </reaction>
</comment>
<dbReference type="GO" id="GO:0009113">
    <property type="term" value="P:purine nucleobase biosynthetic process"/>
    <property type="evidence" value="ECO:0007669"/>
    <property type="project" value="InterPro"/>
</dbReference>
<evidence type="ECO:0000259" key="9">
    <source>
        <dbReference type="PROSITE" id="PS51278"/>
    </source>
</evidence>
<evidence type="ECO:0000256" key="4">
    <source>
        <dbReference type="ARBA" id="ARBA00022676"/>
    </source>
</evidence>
<dbReference type="PROSITE" id="PS51278">
    <property type="entry name" value="GATASE_TYPE_2"/>
    <property type="match status" value="1"/>
</dbReference>
<dbReference type="STRING" id="307507.A0A2V0PFA6"/>
<comment type="caution">
    <text evidence="10">The sequence shown here is derived from an EMBL/GenBank/DDBJ whole genome shotgun (WGS) entry which is preliminary data.</text>
</comment>
<comment type="similarity">
    <text evidence="2">In the C-terminal section; belongs to the purine/pyrimidine phosphoribosyltransferase family.</text>
</comment>
<dbReference type="PANTHER" id="PTHR11907">
    <property type="entry name" value="AMIDOPHOSPHORIBOSYLTRANSFERASE"/>
    <property type="match status" value="1"/>
</dbReference>
<accession>A0A2V0PFA6</accession>
<keyword evidence="7" id="KW-0315">Glutamine amidotransferase</keyword>
<dbReference type="GO" id="GO:0004044">
    <property type="term" value="F:amidophosphoribosyltransferase activity"/>
    <property type="evidence" value="ECO:0007669"/>
    <property type="project" value="UniProtKB-EC"/>
</dbReference>
<dbReference type="InterPro" id="IPR029055">
    <property type="entry name" value="Ntn_hydrolases_N"/>
</dbReference>
<dbReference type="OrthoDB" id="191723at2759"/>
<dbReference type="InterPro" id="IPR029057">
    <property type="entry name" value="PRTase-like"/>
</dbReference>
<comment type="pathway">
    <text evidence="1">Purine metabolism; IMP biosynthesis via de novo pathway; N(1)-(5-phospho-D-ribosyl)glycinamide from 5-phospho-alpha-D-ribose 1-diphosphate: step 1/2.</text>
</comment>
<evidence type="ECO:0000256" key="8">
    <source>
        <dbReference type="ARBA" id="ARBA00048430"/>
    </source>
</evidence>
<dbReference type="CDD" id="cd06223">
    <property type="entry name" value="PRTases_typeI"/>
    <property type="match status" value="1"/>
</dbReference>
<dbReference type="InParanoid" id="A0A2V0PFA6"/>
<dbReference type="Pfam" id="PF13522">
    <property type="entry name" value="GATase_6"/>
    <property type="match status" value="1"/>
</dbReference>
<sequence length="598" mass="64665">MIAGPRGLAGCRAPAQQRLVAAPRPSAAPARASRGIAARAAAAPRAACSGFVASGWASAVRGQVERSRPGGRAGDAPKRAPVRMCGIIGIYKRDGQVSVELYEGLLMLQHRGQDSAGMVTTDWEKFREFKANGLVKDVFDEQVTLNKLKGHVGIGHVRYPTAGGASAGEAQPFFVNSPLGIYLIHNGNLTNTDHLRSMLEGSKSFFNRHLKTSSDSEVLLNIFADEIHRAHQKFVQSNSGDPNDRKTEFVLEAGERMMQALEGAYSCICLVKGVGLVAFRDPHGIRPLVLGRRTSPHGDEWVVASEDCAFGPIAYERVRDVKPGEMIIITPEGRLLSQQCVPGALNPCIFEYIYLARPDSVLNDISVYNFQLGLGTRLAKKIKRQGWDIDVVVPVPDGSRPAAIQVCAELGLPYREGLVKNRYVGRTFIMPDQRMREMSVRRKLNAMPVVFEGRSVLLIDDSIVRGTTMAQIVDMVRRAGARKVYLASASPPVKFPNVYGVDMPSKREFVANGLSDEEVCQALGADGLVYQDVDDLIATGRALNPSITEFDAACFTGQYVTGDVDEGYLAALELSGRGANRRSGVAKVELTGAGAPAA</sequence>
<dbReference type="AlphaFoldDB" id="A0A2V0PFA6"/>
<dbReference type="Proteomes" id="UP000247498">
    <property type="component" value="Unassembled WGS sequence"/>
</dbReference>